<dbReference type="CDD" id="cd01335">
    <property type="entry name" value="Radical_SAM"/>
    <property type="match status" value="1"/>
</dbReference>
<protein>
    <submittedName>
        <fullName evidence="9">Thiamine biosynthesis protein ThiH</fullName>
    </submittedName>
</protein>
<keyword evidence="3" id="KW-0949">S-adenosyl-L-methionine</keyword>
<dbReference type="AlphaFoldDB" id="A0A0A0IIA8"/>
<dbReference type="SMART" id="SM00729">
    <property type="entry name" value="Elp3"/>
    <property type="match status" value="1"/>
</dbReference>
<evidence type="ECO:0000256" key="6">
    <source>
        <dbReference type="ARBA" id="ARBA00023014"/>
    </source>
</evidence>
<evidence type="ECO:0000313" key="9">
    <source>
        <dbReference type="EMBL" id="KGM99996.1"/>
    </source>
</evidence>
<dbReference type="SFLD" id="SFLDS00029">
    <property type="entry name" value="Radical_SAM"/>
    <property type="match status" value="1"/>
</dbReference>
<dbReference type="GO" id="GO:0005506">
    <property type="term" value="F:iron ion binding"/>
    <property type="evidence" value="ECO:0007669"/>
    <property type="project" value="InterPro"/>
</dbReference>
<evidence type="ECO:0000259" key="8">
    <source>
        <dbReference type="PROSITE" id="PS51918"/>
    </source>
</evidence>
<dbReference type="PANTHER" id="PTHR43583:SF1">
    <property type="entry name" value="2-IMINOACETATE SYNTHASE"/>
    <property type="match status" value="1"/>
</dbReference>
<dbReference type="InterPro" id="IPR012726">
    <property type="entry name" value="ThiH"/>
</dbReference>
<organism evidence="9 10">
    <name type="scientific">Clostridium botulinum C/D str. DC5</name>
    <dbReference type="NCBI Taxonomy" id="1443128"/>
    <lineage>
        <taxon>Bacteria</taxon>
        <taxon>Bacillati</taxon>
        <taxon>Bacillota</taxon>
        <taxon>Clostridia</taxon>
        <taxon>Eubacteriales</taxon>
        <taxon>Clostridiaceae</taxon>
        <taxon>Clostridium</taxon>
    </lineage>
</organism>
<keyword evidence="2" id="KW-0004">4Fe-4S</keyword>
<feature type="domain" description="Radical SAM core" evidence="8">
    <location>
        <begin position="70"/>
        <end position="305"/>
    </location>
</feature>
<dbReference type="SFLD" id="SFLDG01060">
    <property type="entry name" value="BATS_domain_containing"/>
    <property type="match status" value="1"/>
</dbReference>
<evidence type="ECO:0000256" key="2">
    <source>
        <dbReference type="ARBA" id="ARBA00022485"/>
    </source>
</evidence>
<dbReference type="Pfam" id="PF06968">
    <property type="entry name" value="BATS"/>
    <property type="match status" value="1"/>
</dbReference>
<keyword evidence="5" id="KW-0408">Iron</keyword>
<comment type="cofactor">
    <cofactor evidence="1">
        <name>[4Fe-4S] cluster</name>
        <dbReference type="ChEBI" id="CHEBI:49883"/>
    </cofactor>
</comment>
<name>A0A0A0IIA8_CLOBO</name>
<evidence type="ECO:0000256" key="7">
    <source>
        <dbReference type="ARBA" id="ARBA00034078"/>
    </source>
</evidence>
<dbReference type="NCBIfam" id="TIGR02351">
    <property type="entry name" value="thiH"/>
    <property type="match status" value="1"/>
</dbReference>
<dbReference type="GO" id="GO:0009228">
    <property type="term" value="P:thiamine biosynthetic process"/>
    <property type="evidence" value="ECO:0007669"/>
    <property type="project" value="InterPro"/>
</dbReference>
<dbReference type="InterPro" id="IPR013785">
    <property type="entry name" value="Aldolase_TIM"/>
</dbReference>
<evidence type="ECO:0000256" key="1">
    <source>
        <dbReference type="ARBA" id="ARBA00001966"/>
    </source>
</evidence>
<reference evidence="9 10" key="1">
    <citation type="submission" date="2014-01" db="EMBL/GenBank/DDBJ databases">
        <title>Plasmidome dynamics in the species complex Clostridium novyi sensu lato converts strains of independent lineages into distinctly different pathogens.</title>
        <authorList>
            <person name="Skarin H."/>
            <person name="Segerman B."/>
        </authorList>
    </citation>
    <scope>NUCLEOTIDE SEQUENCE [LARGE SCALE GENOMIC DNA]</scope>
    <source>
        <strain evidence="9 10">DC5</strain>
    </source>
</reference>
<keyword evidence="4" id="KW-0479">Metal-binding</keyword>
<comment type="caution">
    <text evidence="9">The sequence shown here is derived from an EMBL/GenBank/DDBJ whole genome shotgun (WGS) entry which is preliminary data.</text>
</comment>
<dbReference type="SFLD" id="SFLDF00301">
    <property type="entry name" value="2-iminoacetate_synthase_(ThiH)"/>
    <property type="match status" value="1"/>
</dbReference>
<dbReference type="SMART" id="SM00876">
    <property type="entry name" value="BATS"/>
    <property type="match status" value="1"/>
</dbReference>
<evidence type="ECO:0000256" key="5">
    <source>
        <dbReference type="ARBA" id="ARBA00023004"/>
    </source>
</evidence>
<keyword evidence="6" id="KW-0411">Iron-sulfur</keyword>
<dbReference type="InterPro" id="IPR006638">
    <property type="entry name" value="Elp3/MiaA/NifB-like_rSAM"/>
</dbReference>
<dbReference type="Gene3D" id="3.20.20.70">
    <property type="entry name" value="Aldolase class I"/>
    <property type="match status" value="1"/>
</dbReference>
<dbReference type="PROSITE" id="PS51918">
    <property type="entry name" value="RADICAL_SAM"/>
    <property type="match status" value="1"/>
</dbReference>
<dbReference type="Pfam" id="PF04055">
    <property type="entry name" value="Radical_SAM"/>
    <property type="match status" value="1"/>
</dbReference>
<dbReference type="GO" id="GO:0051539">
    <property type="term" value="F:4 iron, 4 sulfur cluster binding"/>
    <property type="evidence" value="ECO:0007669"/>
    <property type="project" value="UniProtKB-KW"/>
</dbReference>
<dbReference type="Proteomes" id="UP000030014">
    <property type="component" value="Unassembled WGS sequence"/>
</dbReference>
<gene>
    <name evidence="9" type="ORF">Z955_05315</name>
</gene>
<dbReference type="EMBL" id="JDRY01000026">
    <property type="protein sequence ID" value="KGM99996.1"/>
    <property type="molecule type" value="Genomic_DNA"/>
</dbReference>
<evidence type="ECO:0000256" key="3">
    <source>
        <dbReference type="ARBA" id="ARBA00022691"/>
    </source>
</evidence>
<evidence type="ECO:0000256" key="4">
    <source>
        <dbReference type="ARBA" id="ARBA00022723"/>
    </source>
</evidence>
<dbReference type="RefSeq" id="WP_039257154.1">
    <property type="nucleotide sequence ID" value="NZ_JDRY01000026.1"/>
</dbReference>
<dbReference type="InterPro" id="IPR034428">
    <property type="entry name" value="ThiH/NoCL/HydG-like"/>
</dbReference>
<accession>A0A0A0IIA8</accession>
<dbReference type="InterPro" id="IPR007197">
    <property type="entry name" value="rSAM"/>
</dbReference>
<comment type="cofactor">
    <cofactor evidence="7">
        <name>[2Fe-2S] cluster</name>
        <dbReference type="ChEBI" id="CHEBI:190135"/>
    </cofactor>
</comment>
<dbReference type="InterPro" id="IPR010722">
    <property type="entry name" value="BATS_dom"/>
</dbReference>
<dbReference type="PANTHER" id="PTHR43583">
    <property type="entry name" value="2-IMINOACETATE SYNTHASE"/>
    <property type="match status" value="1"/>
</dbReference>
<proteinExistence type="predicted"/>
<dbReference type="SUPFAM" id="SSF102114">
    <property type="entry name" value="Radical SAM enzymes"/>
    <property type="match status" value="1"/>
</dbReference>
<dbReference type="SFLD" id="SFLDG01081">
    <property type="entry name" value="cleavage_of_the_Ca-Cb_bond_in"/>
    <property type="match status" value="1"/>
</dbReference>
<sequence>MSFYEKVKSYKNFGFEEFLRNITEEKIRTILNKDYIDEKDFLCLLSPSASNCLEEMAQKAHEISIRNFGKSVVLYTPMYLANYCENKCIYCSYNAENHITRKKLTFEELEKEAKAIYDTGLRHIIILTGESRYHTPVSYIADCVKILKKYFSSICIEVYALEEEEYKELIEVGVDSLTIYQEVYNEEVYKKVHLAGPKKDYKYRLDAPERAARAGIHSLSVGALLGLDNWRREAFFSGLHVQYIQDKYPSVEVTMSIPRIRPHVGSFNGIIEVSDKEAVQILLAYKIFIQRAGINITTRERAEFRDNLIPLGVTKISAGVSTEVGGHSTEQKGGSQFDIADNRSVEEMKIAINNMGYNSVFKDWQRV</sequence>
<dbReference type="InterPro" id="IPR058240">
    <property type="entry name" value="rSAM_sf"/>
</dbReference>
<evidence type="ECO:0000313" key="10">
    <source>
        <dbReference type="Proteomes" id="UP000030014"/>
    </source>
</evidence>
<dbReference type="GO" id="GO:0003824">
    <property type="term" value="F:catalytic activity"/>
    <property type="evidence" value="ECO:0007669"/>
    <property type="project" value="InterPro"/>
</dbReference>